<dbReference type="Gene3D" id="3.40.850.10">
    <property type="entry name" value="Kinesin motor domain"/>
    <property type="match status" value="1"/>
</dbReference>
<proteinExistence type="inferred from homology"/>
<reference evidence="6" key="1">
    <citation type="submission" date="2021-01" db="UniProtKB">
        <authorList>
            <consortium name="EnsemblMetazoa"/>
        </authorList>
    </citation>
    <scope>IDENTIFICATION</scope>
</reference>
<dbReference type="GO" id="GO:0008017">
    <property type="term" value="F:microtubule binding"/>
    <property type="evidence" value="ECO:0007669"/>
    <property type="project" value="InterPro"/>
</dbReference>
<dbReference type="Pfam" id="PF00225">
    <property type="entry name" value="Kinesin"/>
    <property type="match status" value="1"/>
</dbReference>
<evidence type="ECO:0000256" key="2">
    <source>
        <dbReference type="ARBA" id="ARBA00022840"/>
    </source>
</evidence>
<dbReference type="AlphaFoldDB" id="A0A7M5V547"/>
<keyword evidence="7" id="KW-1185">Reference proteome</keyword>
<evidence type="ECO:0000256" key="4">
    <source>
        <dbReference type="SAM" id="MobiDB-lite"/>
    </source>
</evidence>
<dbReference type="SUPFAM" id="SSF52540">
    <property type="entry name" value="P-loop containing nucleoside triphosphate hydrolases"/>
    <property type="match status" value="1"/>
</dbReference>
<keyword evidence="2" id="KW-0067">ATP-binding</keyword>
<dbReference type="GO" id="GO:0003777">
    <property type="term" value="F:microtubule motor activity"/>
    <property type="evidence" value="ECO:0007669"/>
    <property type="project" value="InterPro"/>
</dbReference>
<evidence type="ECO:0000256" key="1">
    <source>
        <dbReference type="ARBA" id="ARBA00022741"/>
    </source>
</evidence>
<dbReference type="InterPro" id="IPR027417">
    <property type="entry name" value="P-loop_NTPase"/>
</dbReference>
<evidence type="ECO:0000313" key="6">
    <source>
        <dbReference type="EnsemblMetazoa" id="CLYHEMP007692.2"/>
    </source>
</evidence>
<evidence type="ECO:0000256" key="3">
    <source>
        <dbReference type="PROSITE-ProRule" id="PRU00283"/>
    </source>
</evidence>
<dbReference type="PROSITE" id="PS50067">
    <property type="entry name" value="KINESIN_MOTOR_2"/>
    <property type="match status" value="1"/>
</dbReference>
<dbReference type="InterPro" id="IPR001752">
    <property type="entry name" value="Kinesin_motor_dom"/>
</dbReference>
<comment type="caution">
    <text evidence="3">Lacks conserved residue(s) required for the propagation of feature annotation.</text>
</comment>
<accession>A0A7M5V547</accession>
<evidence type="ECO:0000259" key="5">
    <source>
        <dbReference type="PROSITE" id="PS50067"/>
    </source>
</evidence>
<feature type="domain" description="Kinesin motor" evidence="5">
    <location>
        <begin position="1"/>
        <end position="114"/>
    </location>
</feature>
<dbReference type="PRINTS" id="PR00380">
    <property type="entry name" value="KINESINHEAVY"/>
</dbReference>
<dbReference type="InterPro" id="IPR036961">
    <property type="entry name" value="Kinesin_motor_dom_sf"/>
</dbReference>
<feature type="compositionally biased region" description="Polar residues" evidence="4">
    <location>
        <begin position="466"/>
        <end position="479"/>
    </location>
</feature>
<dbReference type="EnsemblMetazoa" id="CLYHEMT007692.1">
    <property type="protein sequence ID" value="CLYHEMP007692.1"/>
    <property type="gene ID" value="CLYHEMG007692"/>
</dbReference>
<dbReference type="PANTHER" id="PTHR40710">
    <property type="entry name" value="RIKEN CDNA E230025N22 GENE"/>
    <property type="match status" value="1"/>
</dbReference>
<comment type="similarity">
    <text evidence="3">Belongs to the TRAFAC class myosin-kinesin ATPase superfamily. Kinesin family.</text>
</comment>
<dbReference type="OrthoDB" id="3176171at2759"/>
<keyword evidence="1" id="KW-0547">Nucleotide-binding</keyword>
<dbReference type="PANTHER" id="PTHR40710:SF1">
    <property type="entry name" value="RIKEN CDNA E230025N22 GENE"/>
    <property type="match status" value="1"/>
</dbReference>
<dbReference type="GO" id="GO:0005524">
    <property type="term" value="F:ATP binding"/>
    <property type="evidence" value="ECO:0007669"/>
    <property type="project" value="UniProtKB-KW"/>
</dbReference>
<organism evidence="6 7">
    <name type="scientific">Clytia hemisphaerica</name>
    <dbReference type="NCBI Taxonomy" id="252671"/>
    <lineage>
        <taxon>Eukaryota</taxon>
        <taxon>Metazoa</taxon>
        <taxon>Cnidaria</taxon>
        <taxon>Hydrozoa</taxon>
        <taxon>Hydroidolina</taxon>
        <taxon>Leptothecata</taxon>
        <taxon>Obeliida</taxon>
        <taxon>Clytiidae</taxon>
        <taxon>Clytia</taxon>
    </lineage>
</organism>
<dbReference type="GO" id="GO:0007018">
    <property type="term" value="P:microtubule-based movement"/>
    <property type="evidence" value="ECO:0007669"/>
    <property type="project" value="InterPro"/>
</dbReference>
<feature type="region of interest" description="Disordered" evidence="4">
    <location>
        <begin position="466"/>
        <end position="500"/>
    </location>
</feature>
<dbReference type="Proteomes" id="UP000594262">
    <property type="component" value="Unplaced"/>
</dbReference>
<sequence>MFTITVEQVNKGTLKGIRSTISFFDLAASDHTSKSEESSFKSKSLNHLMQVVASLNQGTKTSSVSYRDCRLTKLLQDAFGGNSYLTMITHISPADTDYSETFSSLKFSSAVKNIKSLVKRNENDSSGVVKELRDEIGRLRERLSEKSNNMIDMPDTDDVTRMEELLRDLQLAKMQTWDEKQRISDMFLEERKHHLSSKGILDWVLDSMKKDGKKMQSKMANLQKDKERLMLDYKDKRKVVDDLKEALQQKIMEYTKLTEAGKSNEEEGKQKVAQIHEMKEKLKQENDALKKLKLSLKDVQEKQKNEKEEAKTQTSALKGNMELRFKLEAEQRDKMEKENQQTLADEIDRIKIETEQEKNEIKARKSGKTLSNDDLVKVEMELLDLKAEKSAMAIKLRSLENEKKQVVKDLNELYKRQKEEMEIQQLQHFQTFRHYREAFEEQKAALEQRYRSLLEDSIQDAVYLSSRNQELSDENQNLKQELAEMKDKLSMASGRPTSPD</sequence>
<evidence type="ECO:0000313" key="7">
    <source>
        <dbReference type="Proteomes" id="UP000594262"/>
    </source>
</evidence>
<protein>
    <recommendedName>
        <fullName evidence="5">Kinesin motor domain-containing protein</fullName>
    </recommendedName>
</protein>
<dbReference type="EnsemblMetazoa" id="CLYHEMT007692.2">
    <property type="protein sequence ID" value="CLYHEMP007692.2"/>
    <property type="gene ID" value="CLYHEMG007692"/>
</dbReference>
<name>A0A7M5V547_9CNID</name>